<keyword evidence="7 9" id="KW-0472">Membrane</keyword>
<evidence type="ECO:0000313" key="11">
    <source>
        <dbReference type="EMBL" id="MFC5430528.1"/>
    </source>
</evidence>
<evidence type="ECO:0000259" key="10">
    <source>
        <dbReference type="Pfam" id="PF01618"/>
    </source>
</evidence>
<dbReference type="PANTHER" id="PTHR30625:SF15">
    <property type="entry name" value="BIOPOLYMER TRANSPORT PROTEIN EXBB"/>
    <property type="match status" value="1"/>
</dbReference>
<dbReference type="Proteomes" id="UP001596103">
    <property type="component" value="Unassembled WGS sequence"/>
</dbReference>
<evidence type="ECO:0000313" key="12">
    <source>
        <dbReference type="Proteomes" id="UP001596103"/>
    </source>
</evidence>
<keyword evidence="6 9" id="KW-1133">Transmembrane helix</keyword>
<evidence type="ECO:0000256" key="1">
    <source>
        <dbReference type="ARBA" id="ARBA00004651"/>
    </source>
</evidence>
<keyword evidence="3" id="KW-1003">Cell membrane</keyword>
<evidence type="ECO:0000256" key="9">
    <source>
        <dbReference type="SAM" id="Phobius"/>
    </source>
</evidence>
<keyword evidence="4 9" id="KW-0812">Transmembrane</keyword>
<dbReference type="Pfam" id="PF01618">
    <property type="entry name" value="MotA_ExbB"/>
    <property type="match status" value="1"/>
</dbReference>
<keyword evidence="12" id="KW-1185">Reference proteome</keyword>
<evidence type="ECO:0000256" key="6">
    <source>
        <dbReference type="ARBA" id="ARBA00022989"/>
    </source>
</evidence>
<dbReference type="RefSeq" id="WP_377713052.1">
    <property type="nucleotide sequence ID" value="NZ_JBHSMP010000020.1"/>
</dbReference>
<sequence length="215" mass="23577">MFQQFITLSQQSTGIIPLLSLLLLLVIVVSIERGIYFARLVPSGLKLNQELQATNHHEINALRTISRQYEGTVFEAPLEAALEARHLDANHMDRYIDEAIVHELPRLDRFLWMIDACVTLGPLIGLLGTIIGITESFNVFGNGKQDIGAVMGGIGHALAATACGLVVAIVGVAANAYFGKRLRVAMLQLDLLKFTCVKHFHLKDHVRLRAQSAAA</sequence>
<organism evidence="11 12">
    <name type="scientific">Paraburkholderia denitrificans</name>
    <dbReference type="NCBI Taxonomy" id="694025"/>
    <lineage>
        <taxon>Bacteria</taxon>
        <taxon>Pseudomonadati</taxon>
        <taxon>Pseudomonadota</taxon>
        <taxon>Betaproteobacteria</taxon>
        <taxon>Burkholderiales</taxon>
        <taxon>Burkholderiaceae</taxon>
        <taxon>Paraburkholderia</taxon>
    </lineage>
</organism>
<accession>A0ABW0JBW9</accession>
<name>A0ABW0JBW9_9BURK</name>
<evidence type="ECO:0000256" key="8">
    <source>
        <dbReference type="RuleBase" id="RU004057"/>
    </source>
</evidence>
<feature type="transmembrane region" description="Helical" evidence="9">
    <location>
        <begin position="154"/>
        <end position="178"/>
    </location>
</feature>
<comment type="similarity">
    <text evidence="8">Belongs to the exbB/tolQ family.</text>
</comment>
<keyword evidence="5 8" id="KW-0653">Protein transport</keyword>
<feature type="transmembrane region" description="Helical" evidence="9">
    <location>
        <begin position="110"/>
        <end position="134"/>
    </location>
</feature>
<evidence type="ECO:0000256" key="3">
    <source>
        <dbReference type="ARBA" id="ARBA00022475"/>
    </source>
</evidence>
<evidence type="ECO:0000256" key="4">
    <source>
        <dbReference type="ARBA" id="ARBA00022692"/>
    </source>
</evidence>
<proteinExistence type="inferred from homology"/>
<protein>
    <submittedName>
        <fullName evidence="11">MotA/TolQ/ExbB proton channel family protein</fullName>
    </submittedName>
</protein>
<dbReference type="InterPro" id="IPR002898">
    <property type="entry name" value="MotA_ExbB_proton_chnl"/>
</dbReference>
<dbReference type="InterPro" id="IPR050790">
    <property type="entry name" value="ExbB/TolQ_transport"/>
</dbReference>
<feature type="transmembrane region" description="Helical" evidence="9">
    <location>
        <begin position="12"/>
        <end position="31"/>
    </location>
</feature>
<feature type="domain" description="MotA/TolQ/ExbB proton channel" evidence="10">
    <location>
        <begin position="68"/>
        <end position="188"/>
    </location>
</feature>
<dbReference type="PANTHER" id="PTHR30625">
    <property type="entry name" value="PROTEIN TOLQ"/>
    <property type="match status" value="1"/>
</dbReference>
<reference evidence="12" key="1">
    <citation type="journal article" date="2019" name="Int. J. Syst. Evol. Microbiol.">
        <title>The Global Catalogue of Microorganisms (GCM) 10K type strain sequencing project: providing services to taxonomists for standard genome sequencing and annotation.</title>
        <authorList>
            <consortium name="The Broad Institute Genomics Platform"/>
            <consortium name="The Broad Institute Genome Sequencing Center for Infectious Disease"/>
            <person name="Wu L."/>
            <person name="Ma J."/>
        </authorList>
    </citation>
    <scope>NUCLEOTIDE SEQUENCE [LARGE SCALE GENOMIC DNA]</scope>
    <source>
        <strain evidence="12">CCUG 56042</strain>
    </source>
</reference>
<evidence type="ECO:0000256" key="7">
    <source>
        <dbReference type="ARBA" id="ARBA00023136"/>
    </source>
</evidence>
<evidence type="ECO:0000256" key="2">
    <source>
        <dbReference type="ARBA" id="ARBA00022448"/>
    </source>
</evidence>
<keyword evidence="2 8" id="KW-0813">Transport</keyword>
<comment type="subcellular location">
    <subcellularLocation>
        <location evidence="1">Cell membrane</location>
        <topology evidence="1">Multi-pass membrane protein</topology>
    </subcellularLocation>
    <subcellularLocation>
        <location evidence="8">Membrane</location>
        <topology evidence="8">Multi-pass membrane protein</topology>
    </subcellularLocation>
</comment>
<comment type="caution">
    <text evidence="11">The sequence shown here is derived from an EMBL/GenBank/DDBJ whole genome shotgun (WGS) entry which is preliminary data.</text>
</comment>
<gene>
    <name evidence="11" type="ORF">ACFPTO_17225</name>
</gene>
<dbReference type="EMBL" id="JBHSMP010000020">
    <property type="protein sequence ID" value="MFC5430528.1"/>
    <property type="molecule type" value="Genomic_DNA"/>
</dbReference>
<evidence type="ECO:0000256" key="5">
    <source>
        <dbReference type="ARBA" id="ARBA00022927"/>
    </source>
</evidence>